<organism evidence="1 2">
    <name type="scientific">Sporanaerobium hydrogeniformans</name>
    <dbReference type="NCBI Taxonomy" id="3072179"/>
    <lineage>
        <taxon>Bacteria</taxon>
        <taxon>Bacillati</taxon>
        <taxon>Bacillota</taxon>
        <taxon>Clostridia</taxon>
        <taxon>Lachnospirales</taxon>
        <taxon>Lachnospiraceae</taxon>
        <taxon>Sporanaerobium</taxon>
    </lineage>
</organism>
<dbReference type="Proteomes" id="UP000224460">
    <property type="component" value="Unassembled WGS sequence"/>
</dbReference>
<gene>
    <name evidence="1" type="ORF">CS063_10200</name>
</gene>
<reference evidence="1" key="1">
    <citation type="submission" date="2017-10" db="EMBL/GenBank/DDBJ databases">
        <title>Genome sequence of cellulolytic Lachnospiraceae bacterium XHS1971 isolated from hotspring sediment.</title>
        <authorList>
            <person name="Vasudevan G."/>
            <person name="Joshi A.J."/>
            <person name="Hivarkar S."/>
            <person name="Lanjekar V.B."/>
            <person name="Dhakephalkar P.K."/>
            <person name="Dagar S."/>
        </authorList>
    </citation>
    <scope>NUCLEOTIDE SEQUENCE</scope>
    <source>
        <strain evidence="1">XHS1971</strain>
    </source>
</reference>
<comment type="caution">
    <text evidence="1">The sequence shown here is derived from an EMBL/GenBank/DDBJ whole genome shotgun (WGS) entry which is preliminary data.</text>
</comment>
<name>A0AC61DB33_9FIRM</name>
<evidence type="ECO:0000313" key="2">
    <source>
        <dbReference type="Proteomes" id="UP000224460"/>
    </source>
</evidence>
<accession>A0AC61DB33</accession>
<sequence>MSNYAMSQRDRAILRELAKKQYEYSQLPLMKQREVEWQLHNDLQGQKPMIHIEVDTFEEEIIKDRLQCESEKARVIERQLLHNMLNHEVVGDDQIVRDHYPIRWKSWFKLFGFETTKVETKDAKGRSIGHHFNYHISDLGDALPTLGATDFGVDKEATYAYKAEVEEIIGDILPVKIVFDCLYAVPTQEVVHMMGMENMLFSMYDYPDEFKVFMNRIADDYISYFKYLEEEGCILPTTGNQILGQGSLCYTKQLPNAQALEGKKVTTFDVWGFMDSQETVGISPAMFNEFIFPYYKKVANLYGRLSYGCCEPVHAIWEQCISKLPRLSKVSISPWCDEAFMAEQLRGSKVIYHRKPSPNFLGVGKELDEEAVREHITKTLQLARGCKLEITQRDVYTLEGNIPKVRRYVEIIRELIETHWQS</sequence>
<evidence type="ECO:0000313" key="1">
    <source>
        <dbReference type="EMBL" id="PHV70454.1"/>
    </source>
</evidence>
<protein>
    <submittedName>
        <fullName evidence="1">Uncharacterized protein</fullName>
    </submittedName>
</protein>
<proteinExistence type="predicted"/>
<dbReference type="EMBL" id="PEDL01000010">
    <property type="protein sequence ID" value="PHV70454.1"/>
    <property type="molecule type" value="Genomic_DNA"/>
</dbReference>
<keyword evidence="2" id="KW-1185">Reference proteome</keyword>